<name>X0SWY0_9ZZZZ</name>
<dbReference type="AlphaFoldDB" id="X0SWY0"/>
<evidence type="ECO:0000313" key="1">
    <source>
        <dbReference type="EMBL" id="GAF68320.1"/>
    </source>
</evidence>
<gene>
    <name evidence="1" type="ORF">S01H1_12450</name>
</gene>
<dbReference type="EMBL" id="BARS01006390">
    <property type="protein sequence ID" value="GAF68320.1"/>
    <property type="molecule type" value="Genomic_DNA"/>
</dbReference>
<protein>
    <submittedName>
        <fullName evidence="1">Uncharacterized protein</fullName>
    </submittedName>
</protein>
<organism evidence="1">
    <name type="scientific">marine sediment metagenome</name>
    <dbReference type="NCBI Taxonomy" id="412755"/>
    <lineage>
        <taxon>unclassified sequences</taxon>
        <taxon>metagenomes</taxon>
        <taxon>ecological metagenomes</taxon>
    </lineage>
</organism>
<sequence>MSVEFFQTIMGKRFYEGTAPRIADKLSDIAKELKRANDLKEKELATHIVLPPT</sequence>
<proteinExistence type="predicted"/>
<reference evidence="1" key="1">
    <citation type="journal article" date="2014" name="Front. Microbiol.">
        <title>High frequency of phylogenetically diverse reductive dehalogenase-homologous genes in deep subseafloor sedimentary metagenomes.</title>
        <authorList>
            <person name="Kawai M."/>
            <person name="Futagami T."/>
            <person name="Toyoda A."/>
            <person name="Takaki Y."/>
            <person name="Nishi S."/>
            <person name="Hori S."/>
            <person name="Arai W."/>
            <person name="Tsubouchi T."/>
            <person name="Morono Y."/>
            <person name="Uchiyama I."/>
            <person name="Ito T."/>
            <person name="Fujiyama A."/>
            <person name="Inagaki F."/>
            <person name="Takami H."/>
        </authorList>
    </citation>
    <scope>NUCLEOTIDE SEQUENCE</scope>
    <source>
        <strain evidence="1">Expedition CK06-06</strain>
    </source>
</reference>
<accession>X0SWY0</accession>
<comment type="caution">
    <text evidence="1">The sequence shown here is derived from an EMBL/GenBank/DDBJ whole genome shotgun (WGS) entry which is preliminary data.</text>
</comment>